<accession>A0A2P6TTZ6</accession>
<dbReference type="SUPFAM" id="SSF54768">
    <property type="entry name" value="dsRNA-binding domain-like"/>
    <property type="match status" value="1"/>
</dbReference>
<dbReference type="Pfam" id="PF00035">
    <property type="entry name" value="dsrm"/>
    <property type="match status" value="1"/>
</dbReference>
<feature type="region of interest" description="Disordered" evidence="1">
    <location>
        <begin position="129"/>
        <end position="148"/>
    </location>
</feature>
<gene>
    <name evidence="3" type="ORF">C2E21_3348</name>
</gene>
<feature type="compositionally biased region" description="Polar residues" evidence="1">
    <location>
        <begin position="129"/>
        <end position="145"/>
    </location>
</feature>
<dbReference type="CDD" id="cd00048">
    <property type="entry name" value="DSRM_SF"/>
    <property type="match status" value="1"/>
</dbReference>
<keyword evidence="4" id="KW-1185">Reference proteome</keyword>
<feature type="region of interest" description="Disordered" evidence="1">
    <location>
        <begin position="153"/>
        <end position="210"/>
    </location>
</feature>
<dbReference type="InterPro" id="IPR014720">
    <property type="entry name" value="dsRBD_dom"/>
</dbReference>
<feature type="compositionally biased region" description="Low complexity" evidence="1">
    <location>
        <begin position="167"/>
        <end position="187"/>
    </location>
</feature>
<evidence type="ECO:0000259" key="2">
    <source>
        <dbReference type="Pfam" id="PF00035"/>
    </source>
</evidence>
<proteinExistence type="predicted"/>
<feature type="domain" description="DRBM" evidence="2">
    <location>
        <begin position="77"/>
        <end position="105"/>
    </location>
</feature>
<name>A0A2P6TTZ6_CHLSO</name>
<evidence type="ECO:0000313" key="4">
    <source>
        <dbReference type="Proteomes" id="UP000239899"/>
    </source>
</evidence>
<dbReference type="AlphaFoldDB" id="A0A2P6TTZ6"/>
<organism evidence="3 4">
    <name type="scientific">Chlorella sorokiniana</name>
    <name type="common">Freshwater green alga</name>
    <dbReference type="NCBI Taxonomy" id="3076"/>
    <lineage>
        <taxon>Eukaryota</taxon>
        <taxon>Viridiplantae</taxon>
        <taxon>Chlorophyta</taxon>
        <taxon>core chlorophytes</taxon>
        <taxon>Trebouxiophyceae</taxon>
        <taxon>Chlorellales</taxon>
        <taxon>Chlorellaceae</taxon>
        <taxon>Chlorella clade</taxon>
        <taxon>Chlorella</taxon>
    </lineage>
</organism>
<comment type="caution">
    <text evidence="3">The sequence shown here is derived from an EMBL/GenBank/DDBJ whole genome shotgun (WGS) entry which is preliminary data.</text>
</comment>
<protein>
    <submittedName>
        <fullName evidence="3">50S ribosomal L11</fullName>
    </submittedName>
</protein>
<reference evidence="3 4" key="1">
    <citation type="journal article" date="2018" name="Plant J.">
        <title>Genome sequences of Chlorella sorokiniana UTEX 1602 and Micractinium conductrix SAG 241.80: implications to maltose excretion by a green alga.</title>
        <authorList>
            <person name="Arriola M.B."/>
            <person name="Velmurugan N."/>
            <person name="Zhang Y."/>
            <person name="Plunkett M.H."/>
            <person name="Hondzo H."/>
            <person name="Barney B.M."/>
        </authorList>
    </citation>
    <scope>NUCLEOTIDE SEQUENCE [LARGE SCALE GENOMIC DNA]</scope>
    <source>
        <strain evidence="4">UTEX 1602</strain>
    </source>
</reference>
<dbReference type="Proteomes" id="UP000239899">
    <property type="component" value="Unassembled WGS sequence"/>
</dbReference>
<dbReference type="Gene3D" id="3.30.160.20">
    <property type="match status" value="1"/>
</dbReference>
<dbReference type="EMBL" id="LHPG02000006">
    <property type="protein sequence ID" value="PRW57545.1"/>
    <property type="molecule type" value="Genomic_DNA"/>
</dbReference>
<evidence type="ECO:0000256" key="1">
    <source>
        <dbReference type="SAM" id="MobiDB-lite"/>
    </source>
</evidence>
<evidence type="ECO:0000313" key="3">
    <source>
        <dbReference type="EMBL" id="PRW57545.1"/>
    </source>
</evidence>
<dbReference type="OrthoDB" id="10649600at2759"/>
<sequence length="251" mass="26682">MQPPQPSAALLGRTLQSAAVPEDLNCKSPLKELYDRHSHCGNLTYDTRRVPHATSQDDNQWMCSLVCPDILRPVTRECVFKEQTFVACGRNKKEAEQRAAFQALCTIRDKAPELGVEPPAVPAVYYNLSSGPSRPTRSTGSTADSYSDLGHAEDYETTRSGGGSGAAAGSLPGTPASSLYRDAAPAAATPPSPPSVLLRPATGLSSRPSEVEVDAMDAAQLRRQLKAALQREAGLRAVLGRLRAEIDGALG</sequence>